<evidence type="ECO:0000313" key="2">
    <source>
        <dbReference type="EMBL" id="VDI38459.1"/>
    </source>
</evidence>
<sequence length="229" mass="24844">MAVLLLSVFVLLVSTLTVHCATFANAVQKGTVTSHYIHEASGLCASRQHPNMLYTHNDSGDTHRIYAIDGSNGQRKALIWIDGAHSTDWEDIACGPCAGGSGNCVYIADTGGNAGGDANTIYRIREPDYLNGDMHVSIDSTLQFSWDQHDCETVMVDPNGEVYVVSKVSAGHHAKFVHLPKKFETVLAQPILYGECEDSSIQANYNITLPGTAVLPPKQIDKYPCESCE</sequence>
<dbReference type="Proteomes" id="UP000596742">
    <property type="component" value="Unassembled WGS sequence"/>
</dbReference>
<accession>A0A8B6EUH7</accession>
<feature type="chain" id="PRO_5032580149" evidence="1">
    <location>
        <begin position="21"/>
        <end position="229"/>
    </location>
</feature>
<organism evidence="2 3">
    <name type="scientific">Mytilus galloprovincialis</name>
    <name type="common">Mediterranean mussel</name>
    <dbReference type="NCBI Taxonomy" id="29158"/>
    <lineage>
        <taxon>Eukaryota</taxon>
        <taxon>Metazoa</taxon>
        <taxon>Spiralia</taxon>
        <taxon>Lophotrochozoa</taxon>
        <taxon>Mollusca</taxon>
        <taxon>Bivalvia</taxon>
        <taxon>Autobranchia</taxon>
        <taxon>Pteriomorphia</taxon>
        <taxon>Mytilida</taxon>
        <taxon>Mytiloidea</taxon>
        <taxon>Mytilidae</taxon>
        <taxon>Mytilinae</taxon>
        <taxon>Mytilus</taxon>
    </lineage>
</organism>
<dbReference type="AlphaFoldDB" id="A0A8B6EUH7"/>
<proteinExistence type="predicted"/>
<feature type="signal peptide" evidence="1">
    <location>
        <begin position="1"/>
        <end position="20"/>
    </location>
</feature>
<gene>
    <name evidence="2" type="ORF">MGAL_10B077669</name>
</gene>
<keyword evidence="3" id="KW-1185">Reference proteome</keyword>
<dbReference type="OrthoDB" id="6109891at2759"/>
<evidence type="ECO:0000256" key="1">
    <source>
        <dbReference type="SAM" id="SignalP"/>
    </source>
</evidence>
<dbReference type="EMBL" id="UYJE01005592">
    <property type="protein sequence ID" value="VDI38459.1"/>
    <property type="molecule type" value="Genomic_DNA"/>
</dbReference>
<keyword evidence="1" id="KW-0732">Signal</keyword>
<feature type="non-terminal residue" evidence="2">
    <location>
        <position position="1"/>
    </location>
</feature>
<protein>
    <submittedName>
        <fullName evidence="2">Uncharacterized protein</fullName>
    </submittedName>
</protein>
<evidence type="ECO:0000313" key="3">
    <source>
        <dbReference type="Proteomes" id="UP000596742"/>
    </source>
</evidence>
<name>A0A8B6EUH7_MYTGA</name>
<comment type="caution">
    <text evidence="2">The sequence shown here is derived from an EMBL/GenBank/DDBJ whole genome shotgun (WGS) entry which is preliminary data.</text>
</comment>
<reference evidence="2" key="1">
    <citation type="submission" date="2018-11" db="EMBL/GenBank/DDBJ databases">
        <authorList>
            <person name="Alioto T."/>
            <person name="Alioto T."/>
        </authorList>
    </citation>
    <scope>NUCLEOTIDE SEQUENCE</scope>
</reference>
<dbReference type="SUPFAM" id="SSF82171">
    <property type="entry name" value="DPP6 N-terminal domain-like"/>
    <property type="match status" value="1"/>
</dbReference>